<reference evidence="3 4" key="1">
    <citation type="journal article" date="2016" name="Mol. Biol. Evol.">
        <title>Genome-Wide Survey of Gut Fungi (Harpellales) Reveals the First Horizontally Transferred Ubiquitin Gene from a Mosquito Host.</title>
        <authorList>
            <person name="Wang Y."/>
            <person name="White M.M."/>
            <person name="Kvist S."/>
            <person name="Moncalvo J.M."/>
        </authorList>
    </citation>
    <scope>NUCLEOTIDE SEQUENCE [LARGE SCALE GENOMIC DNA]</scope>
    <source>
        <strain evidence="3 4">ALG-7-W6</strain>
    </source>
</reference>
<dbReference type="PANTHER" id="PTHR11361">
    <property type="entry name" value="DNA MISMATCH REPAIR PROTEIN MUTS FAMILY MEMBER"/>
    <property type="match status" value="1"/>
</dbReference>
<evidence type="ECO:0000259" key="2">
    <source>
        <dbReference type="SMART" id="SM00533"/>
    </source>
</evidence>
<dbReference type="GO" id="GO:0005634">
    <property type="term" value="C:nucleus"/>
    <property type="evidence" value="ECO:0007669"/>
    <property type="project" value="TreeGrafter"/>
</dbReference>
<dbReference type="SUPFAM" id="SSF48334">
    <property type="entry name" value="DNA repair protein MutS, domain III"/>
    <property type="match status" value="1"/>
</dbReference>
<name>A0A1R0GNR1_9FUNG</name>
<dbReference type="OrthoDB" id="29596at2759"/>
<dbReference type="PANTHER" id="PTHR11361:SF20">
    <property type="entry name" value="MUTS PROTEIN HOMOLOG 5"/>
    <property type="match status" value="1"/>
</dbReference>
<dbReference type="InterPro" id="IPR036187">
    <property type="entry name" value="DNA_mismatch_repair_MutS_sf"/>
</dbReference>
<dbReference type="Pfam" id="PF05192">
    <property type="entry name" value="MutS_III"/>
    <property type="match status" value="1"/>
</dbReference>
<protein>
    <submittedName>
        <fullName evidence="3">MutS protein-like protein</fullName>
    </submittedName>
</protein>
<dbReference type="AlphaFoldDB" id="A0A1R0GNR1"/>
<accession>A0A1R0GNR1</accession>
<dbReference type="GO" id="GO:0005524">
    <property type="term" value="F:ATP binding"/>
    <property type="evidence" value="ECO:0007669"/>
    <property type="project" value="InterPro"/>
</dbReference>
<evidence type="ECO:0000313" key="3">
    <source>
        <dbReference type="EMBL" id="OLY78524.1"/>
    </source>
</evidence>
<evidence type="ECO:0000256" key="1">
    <source>
        <dbReference type="ARBA" id="ARBA00006271"/>
    </source>
</evidence>
<evidence type="ECO:0000313" key="4">
    <source>
        <dbReference type="Proteomes" id="UP000187455"/>
    </source>
</evidence>
<dbReference type="GO" id="GO:0030983">
    <property type="term" value="F:mismatched DNA binding"/>
    <property type="evidence" value="ECO:0007669"/>
    <property type="project" value="InterPro"/>
</dbReference>
<gene>
    <name evidence="3" type="ORF">AYI68_g7426</name>
</gene>
<feature type="domain" description="DNA mismatch repair protein MutS core" evidence="2">
    <location>
        <begin position="215"/>
        <end position="444"/>
    </location>
</feature>
<dbReference type="STRING" id="133383.A0A1R0GNR1"/>
<comment type="similarity">
    <text evidence="1">Belongs to the DNA mismatch repair MutS family.</text>
</comment>
<keyword evidence="4" id="KW-1185">Reference proteome</keyword>
<organism evidence="3 4">
    <name type="scientific">Smittium mucronatum</name>
    <dbReference type="NCBI Taxonomy" id="133383"/>
    <lineage>
        <taxon>Eukaryota</taxon>
        <taxon>Fungi</taxon>
        <taxon>Fungi incertae sedis</taxon>
        <taxon>Zoopagomycota</taxon>
        <taxon>Kickxellomycotina</taxon>
        <taxon>Harpellomycetes</taxon>
        <taxon>Harpellales</taxon>
        <taxon>Legeriomycetaceae</taxon>
        <taxon>Smittium</taxon>
    </lineage>
</organism>
<dbReference type="Proteomes" id="UP000187455">
    <property type="component" value="Unassembled WGS sequence"/>
</dbReference>
<dbReference type="GO" id="GO:0006298">
    <property type="term" value="P:mismatch repair"/>
    <property type="evidence" value="ECO:0007669"/>
    <property type="project" value="InterPro"/>
</dbReference>
<comment type="caution">
    <text evidence="3">The sequence shown here is derived from an EMBL/GenBank/DDBJ whole genome shotgun (WGS) entry which is preliminary data.</text>
</comment>
<dbReference type="GO" id="GO:0051026">
    <property type="term" value="P:chiasma assembly"/>
    <property type="evidence" value="ECO:0007669"/>
    <property type="project" value="TreeGrafter"/>
</dbReference>
<dbReference type="Gene3D" id="1.10.1420.10">
    <property type="match status" value="1"/>
</dbReference>
<proteinExistence type="inferred from homology"/>
<sequence length="450" mass="51876">MLGAAHYSFSGRELKILEDTKENSSFDLCSSIVRQVIPDVIITNNKNQELVEILKKQIPIIMVTPNVLIKQISDFQLSTSSTRLISACSSIAKNEIQKQETDHINNFVNENNLVSQWVFSILGNNNDLSIGCAGALLLYVQNKEAYTKNIDINLGLIRKLNKFNVNPIMHISYETMQALDIFTNEKHPNMHVRSKQKKEGLSLFALYKQFKNPAKPKGLLDTTKTHSGRHLLQIWMLRPFQSIKEIESRQENVGLMTENGPRAIQVLGNINNNDYERNRRESGGQTEYRSYKLNHVYDGLGSFLTEVAQDLSEGLPQELSQKMTVVYFPQLGYLVSFEIDKVKSNTNFISSLSDWKMMFNTEERAYYKNSRMTELDEYLGDIHAHIVDREIEIIQQLKQEVRSYSEYILEVNSHLSELDCLLALSKAARENNWTKPIEYWLETLFQMIPF</sequence>
<dbReference type="InterPro" id="IPR045076">
    <property type="entry name" value="MutS"/>
</dbReference>
<dbReference type="GO" id="GO:0140664">
    <property type="term" value="F:ATP-dependent DNA damage sensor activity"/>
    <property type="evidence" value="ECO:0007669"/>
    <property type="project" value="InterPro"/>
</dbReference>
<dbReference type="InterPro" id="IPR007696">
    <property type="entry name" value="DNA_mismatch_repair_MutS_core"/>
</dbReference>
<dbReference type="SMART" id="SM00533">
    <property type="entry name" value="MUTSd"/>
    <property type="match status" value="1"/>
</dbReference>
<dbReference type="EMBL" id="LSSL01006229">
    <property type="protein sequence ID" value="OLY78524.1"/>
    <property type="molecule type" value="Genomic_DNA"/>
</dbReference>